<sequence>MGFESWSDLEVFLKQYEAETYQNFRVRKNNKVADRNKKILAFGSKAPLVPEVSYHYPRTFICTRGRKYKPKVKGKRKRQHSRSLQCSAQIHACVQVVDPSGLKFALKLTSVQLEHNHPLAKHTYNLYPQTRMAYEPDVLAMVDELRKVGAKKKIILAYIHDHSVCKPTRKDVHNLVDKLKKEAHSAPTRAKRLKRWMIEFTEEPGNIGRIFVDKVQDKLCYLCFCCR</sequence>
<comment type="caution">
    <text evidence="1">The sequence shown here is derived from an EMBL/GenBank/DDBJ whole genome shotgun (WGS) entry which is preliminary data.</text>
</comment>
<reference evidence="1 2" key="1">
    <citation type="submission" date="2013-11" db="EMBL/GenBank/DDBJ databases">
        <title>The Genome Sequence of Phytophthora parasitica P1976.</title>
        <authorList>
            <consortium name="The Broad Institute Genomics Platform"/>
            <person name="Russ C."/>
            <person name="Tyler B."/>
            <person name="Panabieres F."/>
            <person name="Shan W."/>
            <person name="Tripathy S."/>
            <person name="Grunwald N."/>
            <person name="Machado M."/>
            <person name="Johnson C.S."/>
            <person name="Walker B."/>
            <person name="Young S."/>
            <person name="Zeng Q."/>
            <person name="Gargeya S."/>
            <person name="Fitzgerald M."/>
            <person name="Haas B."/>
            <person name="Abouelleil A."/>
            <person name="Allen A.W."/>
            <person name="Alvarado L."/>
            <person name="Arachchi H.M."/>
            <person name="Berlin A.M."/>
            <person name="Chapman S.B."/>
            <person name="Gainer-Dewar J."/>
            <person name="Goldberg J."/>
            <person name="Griggs A."/>
            <person name="Gujja S."/>
            <person name="Hansen M."/>
            <person name="Howarth C."/>
            <person name="Imamovic A."/>
            <person name="Ireland A."/>
            <person name="Larimer J."/>
            <person name="McCowan C."/>
            <person name="Murphy C."/>
            <person name="Pearson M."/>
            <person name="Poon T.W."/>
            <person name="Priest M."/>
            <person name="Roberts A."/>
            <person name="Saif S."/>
            <person name="Shea T."/>
            <person name="Sisk P."/>
            <person name="Sykes S."/>
            <person name="Wortman J."/>
            <person name="Nusbaum C."/>
            <person name="Birren B."/>
        </authorList>
    </citation>
    <scope>NUCLEOTIDE SEQUENCE [LARGE SCALE GENOMIC DNA]</scope>
    <source>
        <strain evidence="1 2">P1976</strain>
    </source>
</reference>
<name>A0A081AW40_PHYNI</name>
<dbReference type="InterPro" id="IPR052579">
    <property type="entry name" value="Zinc_finger_SWIM"/>
</dbReference>
<dbReference type="Proteomes" id="UP000028582">
    <property type="component" value="Unassembled WGS sequence"/>
</dbReference>
<dbReference type="PANTHER" id="PTHR31569">
    <property type="entry name" value="SWIM-TYPE DOMAIN-CONTAINING PROTEIN"/>
    <property type="match status" value="1"/>
</dbReference>
<evidence type="ECO:0000313" key="2">
    <source>
        <dbReference type="Proteomes" id="UP000028582"/>
    </source>
</evidence>
<organism evidence="1 2">
    <name type="scientific">Phytophthora nicotianae P1976</name>
    <dbReference type="NCBI Taxonomy" id="1317066"/>
    <lineage>
        <taxon>Eukaryota</taxon>
        <taxon>Sar</taxon>
        <taxon>Stramenopiles</taxon>
        <taxon>Oomycota</taxon>
        <taxon>Peronosporomycetes</taxon>
        <taxon>Peronosporales</taxon>
        <taxon>Peronosporaceae</taxon>
        <taxon>Phytophthora</taxon>
    </lineage>
</organism>
<evidence type="ECO:0000313" key="1">
    <source>
        <dbReference type="EMBL" id="ETO83101.1"/>
    </source>
</evidence>
<evidence type="ECO:0008006" key="3">
    <source>
        <dbReference type="Google" id="ProtNLM"/>
    </source>
</evidence>
<gene>
    <name evidence="1" type="ORF">F444_02831</name>
</gene>
<dbReference type="AlphaFoldDB" id="A0A081AW40"/>
<dbReference type="PANTHER" id="PTHR31569:SF4">
    <property type="entry name" value="SWIM-TYPE DOMAIN-CONTAINING PROTEIN"/>
    <property type="match status" value="1"/>
</dbReference>
<dbReference type="EMBL" id="ANJA01000562">
    <property type="protein sequence ID" value="ETO83101.1"/>
    <property type="molecule type" value="Genomic_DNA"/>
</dbReference>
<protein>
    <recommendedName>
        <fullName evidence="3">FAR1 domain-containing protein</fullName>
    </recommendedName>
</protein>
<accession>A0A081AW40</accession>
<proteinExistence type="predicted"/>